<comment type="similarity">
    <text evidence="10">Belongs to the class-I aminoacyl-tRNA synthetase family.</text>
</comment>
<evidence type="ECO:0000256" key="8">
    <source>
        <dbReference type="NCBIfam" id="TIGR00234"/>
    </source>
</evidence>
<evidence type="ECO:0000256" key="9">
    <source>
        <dbReference type="PROSITE-ProRule" id="PRU00182"/>
    </source>
</evidence>
<evidence type="ECO:0000256" key="4">
    <source>
        <dbReference type="ARBA" id="ARBA00022840"/>
    </source>
</evidence>
<reference evidence="11 12" key="1">
    <citation type="submission" date="2020-07" db="EMBL/GenBank/DDBJ databases">
        <title>Sequencing the genomes of 1000 actinobacteria strains.</title>
        <authorList>
            <person name="Klenk H.-P."/>
        </authorList>
    </citation>
    <scope>NUCLEOTIDE SEQUENCE [LARGE SCALE GENOMIC DNA]</scope>
    <source>
        <strain evidence="11 12">DSM 22083</strain>
    </source>
</reference>
<dbReference type="Proteomes" id="UP000569914">
    <property type="component" value="Unassembled WGS sequence"/>
</dbReference>
<keyword evidence="6 10" id="KW-0030">Aminoacyl-tRNA synthetase</keyword>
<dbReference type="InterPro" id="IPR024088">
    <property type="entry name" value="Tyr-tRNA-ligase_bac-type"/>
</dbReference>
<evidence type="ECO:0000313" key="12">
    <source>
        <dbReference type="Proteomes" id="UP000569914"/>
    </source>
</evidence>
<dbReference type="Gene3D" id="3.40.50.620">
    <property type="entry name" value="HUPs"/>
    <property type="match status" value="1"/>
</dbReference>
<evidence type="ECO:0000256" key="5">
    <source>
        <dbReference type="ARBA" id="ARBA00022917"/>
    </source>
</evidence>
<keyword evidence="4 10" id="KW-0067">ATP-binding</keyword>
<dbReference type="InterPro" id="IPR002307">
    <property type="entry name" value="Tyr-tRNA-ligase"/>
</dbReference>
<dbReference type="PANTHER" id="PTHR11766:SF1">
    <property type="entry name" value="TYROSINE--TRNA LIGASE"/>
    <property type="match status" value="1"/>
</dbReference>
<evidence type="ECO:0000256" key="6">
    <source>
        <dbReference type="ARBA" id="ARBA00023146"/>
    </source>
</evidence>
<dbReference type="PRINTS" id="PR01040">
    <property type="entry name" value="TRNASYNTHTYR"/>
</dbReference>
<comment type="caution">
    <text evidence="11">The sequence shown here is derived from an EMBL/GenBank/DDBJ whole genome shotgun (WGS) entry which is preliminary data.</text>
</comment>
<dbReference type="Pfam" id="PF00579">
    <property type="entry name" value="tRNA-synt_1b"/>
    <property type="match status" value="1"/>
</dbReference>
<proteinExistence type="inferred from homology"/>
<dbReference type="InterPro" id="IPR014729">
    <property type="entry name" value="Rossmann-like_a/b/a_fold"/>
</dbReference>
<evidence type="ECO:0000256" key="3">
    <source>
        <dbReference type="ARBA" id="ARBA00022741"/>
    </source>
</evidence>
<dbReference type="InterPro" id="IPR002305">
    <property type="entry name" value="aa-tRNA-synth_Ic"/>
</dbReference>
<dbReference type="InterPro" id="IPR036986">
    <property type="entry name" value="S4_RNA-bd_sf"/>
</dbReference>
<keyword evidence="12" id="KW-1185">Reference proteome</keyword>
<comment type="catalytic activity">
    <reaction evidence="7">
        <text>tRNA(Tyr) + L-tyrosine + ATP = L-tyrosyl-tRNA(Tyr) + AMP + diphosphate + H(+)</text>
        <dbReference type="Rhea" id="RHEA:10220"/>
        <dbReference type="Rhea" id="RHEA-COMP:9706"/>
        <dbReference type="Rhea" id="RHEA-COMP:9707"/>
        <dbReference type="ChEBI" id="CHEBI:15378"/>
        <dbReference type="ChEBI" id="CHEBI:30616"/>
        <dbReference type="ChEBI" id="CHEBI:33019"/>
        <dbReference type="ChEBI" id="CHEBI:58315"/>
        <dbReference type="ChEBI" id="CHEBI:78442"/>
        <dbReference type="ChEBI" id="CHEBI:78536"/>
        <dbReference type="ChEBI" id="CHEBI:456215"/>
        <dbReference type="EC" id="6.1.1.1"/>
    </reaction>
</comment>
<gene>
    <name evidence="11" type="ORF">BKA15_003773</name>
</gene>
<dbReference type="Gene3D" id="1.10.240.10">
    <property type="entry name" value="Tyrosyl-Transfer RNA Synthetase"/>
    <property type="match status" value="1"/>
</dbReference>
<dbReference type="AlphaFoldDB" id="A0A7Y9I8T3"/>
<keyword evidence="5 10" id="KW-0648">Protein biosynthesis</keyword>
<dbReference type="PROSITE" id="PS50889">
    <property type="entry name" value="S4"/>
    <property type="match status" value="1"/>
</dbReference>
<dbReference type="SUPFAM" id="SSF52374">
    <property type="entry name" value="Nucleotidylyl transferase"/>
    <property type="match status" value="1"/>
</dbReference>
<keyword evidence="3 10" id="KW-0547">Nucleotide-binding</keyword>
<dbReference type="EC" id="6.1.1.1" evidence="1 8"/>
<protein>
    <recommendedName>
        <fullName evidence="1 8">Tyrosine--tRNA ligase</fullName>
        <ecNumber evidence="1 8">6.1.1.1</ecNumber>
    </recommendedName>
</protein>
<evidence type="ECO:0000256" key="7">
    <source>
        <dbReference type="ARBA" id="ARBA00048248"/>
    </source>
</evidence>
<dbReference type="PANTHER" id="PTHR11766">
    <property type="entry name" value="TYROSYL-TRNA SYNTHETASE"/>
    <property type="match status" value="1"/>
</dbReference>
<organism evidence="11 12">
    <name type="scientific">Microlunatus parietis</name>
    <dbReference type="NCBI Taxonomy" id="682979"/>
    <lineage>
        <taxon>Bacteria</taxon>
        <taxon>Bacillati</taxon>
        <taxon>Actinomycetota</taxon>
        <taxon>Actinomycetes</taxon>
        <taxon>Propionibacteriales</taxon>
        <taxon>Propionibacteriaceae</taxon>
        <taxon>Microlunatus</taxon>
    </lineage>
</organism>
<dbReference type="NCBIfam" id="TIGR00234">
    <property type="entry name" value="tyrS"/>
    <property type="match status" value="1"/>
</dbReference>
<dbReference type="Gene3D" id="3.10.290.10">
    <property type="entry name" value="RNA-binding S4 domain"/>
    <property type="match status" value="1"/>
</dbReference>
<dbReference type="EMBL" id="JACCBU010000001">
    <property type="protein sequence ID" value="NYE72444.1"/>
    <property type="molecule type" value="Genomic_DNA"/>
</dbReference>
<dbReference type="CDD" id="cd00165">
    <property type="entry name" value="S4"/>
    <property type="match status" value="1"/>
</dbReference>
<dbReference type="GO" id="GO:0005829">
    <property type="term" value="C:cytosol"/>
    <property type="evidence" value="ECO:0007669"/>
    <property type="project" value="TreeGrafter"/>
</dbReference>
<dbReference type="SUPFAM" id="SSF55174">
    <property type="entry name" value="Alpha-L RNA-binding motif"/>
    <property type="match status" value="1"/>
</dbReference>
<dbReference type="GO" id="GO:0005524">
    <property type="term" value="F:ATP binding"/>
    <property type="evidence" value="ECO:0007669"/>
    <property type="project" value="UniProtKB-KW"/>
</dbReference>
<keyword evidence="2 10" id="KW-0436">Ligase</keyword>
<dbReference type="RefSeq" id="WP_179753233.1">
    <property type="nucleotide sequence ID" value="NZ_JACCBU010000001.1"/>
</dbReference>
<sequence>MPARPSASTVLDHFARTTEQIVGRESFVERLESGRPLRIKYGVDCTAPDLHLGHAVNLWLMRYLQDHGHRVVFLIGDLTTRIGDPTDRSETRPVLSAEQIDRNATAYLDQVTTVLRTDDDLLEIRRNSEWLEPLGVGGLLDVLALVTHGRLIARDMFAERIKAGADIAGHELIYPVLQGYDSFAMDSDLTIVGTDQLYNEMMGRHLQQRLGAEPQVVITTKITPGLDGGPKQSKSLGNYVGLVDSPQDKFGKLMRLLDPLIETYATVYSDLPEDRITDLARRAELGGRDARDAKLDVAEAVVARYHGAETAARERAAFLSLFSARELPDELPTLTVDHDQLTVIELLRLARPDASRSELLRLIVQGGVSLDGTKLTDPDAVTVINSGAVIKLGKRDRRRLQR</sequence>
<name>A0A7Y9I8T3_9ACTN</name>
<dbReference type="GO" id="GO:0006437">
    <property type="term" value="P:tyrosyl-tRNA aminoacylation"/>
    <property type="evidence" value="ECO:0007669"/>
    <property type="project" value="UniProtKB-UniRule"/>
</dbReference>
<keyword evidence="9" id="KW-0694">RNA-binding</keyword>
<evidence type="ECO:0000313" key="11">
    <source>
        <dbReference type="EMBL" id="NYE72444.1"/>
    </source>
</evidence>
<dbReference type="GO" id="GO:0004831">
    <property type="term" value="F:tyrosine-tRNA ligase activity"/>
    <property type="evidence" value="ECO:0007669"/>
    <property type="project" value="UniProtKB-UniRule"/>
</dbReference>
<evidence type="ECO:0000256" key="1">
    <source>
        <dbReference type="ARBA" id="ARBA00013160"/>
    </source>
</evidence>
<dbReference type="GO" id="GO:0003723">
    <property type="term" value="F:RNA binding"/>
    <property type="evidence" value="ECO:0007669"/>
    <property type="project" value="UniProtKB-KW"/>
</dbReference>
<evidence type="ECO:0000256" key="10">
    <source>
        <dbReference type="RuleBase" id="RU363036"/>
    </source>
</evidence>
<accession>A0A7Y9I8T3</accession>
<evidence type="ECO:0000256" key="2">
    <source>
        <dbReference type="ARBA" id="ARBA00022598"/>
    </source>
</evidence>